<reference evidence="2" key="1">
    <citation type="journal article" date="2020" name="Nature">
        <title>Giant virus diversity and host interactions through global metagenomics.</title>
        <authorList>
            <person name="Schulz F."/>
            <person name="Roux S."/>
            <person name="Paez-Espino D."/>
            <person name="Jungbluth S."/>
            <person name="Walsh D.A."/>
            <person name="Denef V.J."/>
            <person name="McMahon K.D."/>
            <person name="Konstantinidis K.T."/>
            <person name="Eloe-Fadrosh E.A."/>
            <person name="Kyrpides N.C."/>
            <person name="Woyke T."/>
        </authorList>
    </citation>
    <scope>NUCLEOTIDE SEQUENCE</scope>
    <source>
        <strain evidence="2">GVMAG-S-3300013093-109</strain>
    </source>
</reference>
<feature type="region of interest" description="Disordered" evidence="1">
    <location>
        <begin position="1613"/>
        <end position="1646"/>
    </location>
</feature>
<protein>
    <submittedName>
        <fullName evidence="2">Uncharacterized protein</fullName>
    </submittedName>
</protein>
<name>A0A6C0KRP9_9ZZZZ</name>
<accession>A0A6C0KRP9</accession>
<evidence type="ECO:0000256" key="1">
    <source>
        <dbReference type="SAM" id="MobiDB-lite"/>
    </source>
</evidence>
<proteinExistence type="predicted"/>
<evidence type="ECO:0000313" key="2">
    <source>
        <dbReference type="EMBL" id="QHU20685.1"/>
    </source>
</evidence>
<sequence length="1646" mass="186815">MEEVPDIDSQSELSLSEEDNAPNIDAEFEQSVESETGSIQIAPTAETSILGQEDDPMLFIELGDRIVIDSKKYGRTTGTVYYRSLELIRIKPDGISNLLRDFVVDNEGAQEEYAEEDGVTAAYVIEKRKFDSFVEQQDFRVGQVIDTFLADGSIDKSYKIIKVDEDEDQIVLEDPEDPEPPKVLSFEFIGIPRDENFIMISVQSYVDEPPVKEDDEDKIVENLEEVEEPEQEAKIIGFIEVAVQRVFREAASYEQSIPDNLQKMDALNDFMSGLDVFLQKDPKAIRNVRILVETLFYLKQLTVAFNDDGTIQGVQNVSAETLDQLIQQTPIPLGRAILNVSKKEYETGDLDDADFDFVHFENFEQELERSIQLTNITDELRKKERWEWVKENAFITEMITPWKPSDQDANGWKALADTDFFRILPPSEDDNGNMIKELIPGYKASHDKEIPPIFAEIPFGVERALATTYRKGSDDRSKDVFIQEDKSNMNGYLLFPTHLANYLGITRSESLAIDSGRSQLPPKTMRMILKETGIPKENATTKDIYFLNLLDGQSANIELADYVDGISVPALGLGDTFSTLQQYGVENLELNEKLVNVLLGKISSYQSQLLSSLAKLREMVQQVPPSPVANPFLVDPEFLNIIRGQPTLVEDLQEFENVNPGLVGSDLGMVIHLMKRHANYFQVAAGGNNLLIAKSLYQSNRNNYINQLLVATTLQKNELNKGERPKKNPCRHVADLVSVRRIREDAERFEQLSKVFRMYQGNRDQNWIDCTICKEHLICIHERLQLQAYLNPKEKGVLEKEIILKCSGGQFQGKYICRNCGQAIRELDFDNNMEFDDDGKPKSGSSVLVDEDAKLEEKLDLLTSVPIEPPEFARLNLSKNEQVCYHIIHTIADKVGISLDQNGYRRTIEYVMVQSRTFPTKDAHNERRKSKPGLAEYEAESSRLLITACGCALLIEIQTKFPAYPVHHILAGCSSPGFDGYPLTPELSEIRGLTYIACAISSVQNKSPPWNLTGFQKVADTTKRMNAIMIYLTVNMVGNNPQKILKGMAITDMVQSRLQSKRKYLAEMKDHQSNYPTDQIFASFLPEQILLRKEDAAKDAIVPEVAAHMGNKGQTSLMRMWIRQAHQVAQETVSLVRGSPLIEATCCTVKLQEPESFWASQDGLPELPLRRLQPNKQGSFLLTEFHPREAEAGVVEAEKGLYYRLFLKCCFDGPRKGHAHEPGLTNQCTWCGFQFPEHPSIMKAEEEGKPELARQEVNTDTDAFVDLLDTIHIVNQVKPVEPMIASTMEIAMLELAAVEPMPIDDWEDIMIVTIDRFKELGNSADKQDIAQAVVELADASREQILIVKDKFKKNKGFAELLDAITNLSWVDFFNVVRMYFIVPFKRLLSNFDLKHWKVPVELVKDLSQDHVEKYLQPILNNEIQSFNKRQETMAEDAIQEGAVPLMTLYVEQMSVLLPFMNSIRPGMVPGGNITLRYIQKCIFYGPLATMITASVESSSLLKGIPMQFLLQLVADSIVKFDRERMSYDEKTIRDKIAIRDEKERTNVIKEFDRLTPEERAVELTNKRYGLGKWAVGGTKLIYAYDKDYFDQERQKRLDAGIIDFPGHADGSMFDPEGRAVDDYGFPEYDGEEEGYSHNQHADDDYE</sequence>
<feature type="region of interest" description="Disordered" evidence="1">
    <location>
        <begin position="1"/>
        <end position="36"/>
    </location>
</feature>
<feature type="compositionally biased region" description="Acidic residues" evidence="1">
    <location>
        <begin position="15"/>
        <end position="32"/>
    </location>
</feature>
<dbReference type="EMBL" id="MN740971">
    <property type="protein sequence ID" value="QHU20685.1"/>
    <property type="molecule type" value="Genomic_DNA"/>
</dbReference>
<organism evidence="2">
    <name type="scientific">viral metagenome</name>
    <dbReference type="NCBI Taxonomy" id="1070528"/>
    <lineage>
        <taxon>unclassified sequences</taxon>
        <taxon>metagenomes</taxon>
        <taxon>organismal metagenomes</taxon>
    </lineage>
</organism>